<evidence type="ECO:0000259" key="2">
    <source>
        <dbReference type="Pfam" id="PF04069"/>
    </source>
</evidence>
<dbReference type="OrthoDB" id="9786266at2"/>
<evidence type="ECO:0000313" key="4">
    <source>
        <dbReference type="Proteomes" id="UP000070107"/>
    </source>
</evidence>
<evidence type="ECO:0000313" key="3">
    <source>
        <dbReference type="EMBL" id="KXF76913.1"/>
    </source>
</evidence>
<dbReference type="AlphaFoldDB" id="A0A135HUN1"/>
<name>A0A135HUN1_9HYPH</name>
<dbReference type="STRING" id="1494590.ATN84_12975"/>
<dbReference type="Proteomes" id="UP000070107">
    <property type="component" value="Unassembled WGS sequence"/>
</dbReference>
<dbReference type="GO" id="GO:0022857">
    <property type="term" value="F:transmembrane transporter activity"/>
    <property type="evidence" value="ECO:0007669"/>
    <property type="project" value="InterPro"/>
</dbReference>
<proteinExistence type="predicted"/>
<dbReference type="Gene3D" id="3.10.105.10">
    <property type="entry name" value="Dipeptide-binding Protein, Domain 3"/>
    <property type="match status" value="1"/>
</dbReference>
<accession>A0A135HUN1</accession>
<keyword evidence="4" id="KW-1185">Reference proteome</keyword>
<evidence type="ECO:0000256" key="1">
    <source>
        <dbReference type="SAM" id="SignalP"/>
    </source>
</evidence>
<dbReference type="GO" id="GO:0043190">
    <property type="term" value="C:ATP-binding cassette (ABC) transporter complex"/>
    <property type="evidence" value="ECO:0007669"/>
    <property type="project" value="InterPro"/>
</dbReference>
<protein>
    <submittedName>
        <fullName evidence="3">ABC transporter substrate-binding protein</fullName>
    </submittedName>
</protein>
<dbReference type="InterPro" id="IPR007210">
    <property type="entry name" value="ABC_Gly_betaine_transp_sub-bd"/>
</dbReference>
<feature type="domain" description="ABC-type glycine betaine transport system substrate-binding" evidence="2">
    <location>
        <begin position="32"/>
        <end position="315"/>
    </location>
</feature>
<sequence>MKKLFASTILAAGVVGFSGAFAGMASAAECGNVTISNMNWQSAEVLANLDKIILTEGYGCNAELVVGDTVPTITSMVEKGQPDIAPEGWVDLLPDVVNKGVQDGKLVSVSQALADGGEQGWWIPKYIADANPDIKTIPDALKHPELFPAPEDSSKGAVFNGPQGWGGTRVTTQFFKAYDAEKAGFTLVDTGSSAGLDGSVAKAYERKQGWMGYYWAPTALLGKYDMVKLGFDAPYDEAEWKRCNTIEDCPDPKPNEWPKDRVETLVTKEFADRAGPALDYLKARSWSNDTVNKLLAWMSDNQATGEDGAKYFLKNNEDVWTKWVSPEAAEKIKASVM</sequence>
<reference evidence="3 4" key="1">
    <citation type="submission" date="2015-11" db="EMBL/GenBank/DDBJ databases">
        <title>Draft genome sequence of Paramesorhizobium deserti A-3-E, a strain highly resistant to diverse beta-lactam antibiotics.</title>
        <authorList>
            <person name="Lv R."/>
            <person name="Yang X."/>
            <person name="Fang N."/>
            <person name="Guo J."/>
            <person name="Luo X."/>
            <person name="Peng F."/>
            <person name="Yang R."/>
            <person name="Cui Y."/>
            <person name="Fang C."/>
            <person name="Song Y."/>
        </authorList>
    </citation>
    <scope>NUCLEOTIDE SEQUENCE [LARGE SCALE GENOMIC DNA]</scope>
    <source>
        <strain evidence="3 4">A-3-E</strain>
    </source>
</reference>
<keyword evidence="1" id="KW-0732">Signal</keyword>
<dbReference type="CDD" id="cd13641">
    <property type="entry name" value="PBP2_HisX_like"/>
    <property type="match status" value="1"/>
</dbReference>
<feature type="chain" id="PRO_5007465371" evidence="1">
    <location>
        <begin position="28"/>
        <end position="337"/>
    </location>
</feature>
<dbReference type="Pfam" id="PF04069">
    <property type="entry name" value="OpuAC"/>
    <property type="match status" value="1"/>
</dbReference>
<dbReference type="Gene3D" id="3.40.190.100">
    <property type="entry name" value="Glycine betaine-binding periplasmic protein, domain 2"/>
    <property type="match status" value="1"/>
</dbReference>
<dbReference type="EMBL" id="LNTU01000023">
    <property type="protein sequence ID" value="KXF76913.1"/>
    <property type="molecule type" value="Genomic_DNA"/>
</dbReference>
<dbReference type="SUPFAM" id="SSF53850">
    <property type="entry name" value="Periplasmic binding protein-like II"/>
    <property type="match status" value="1"/>
</dbReference>
<gene>
    <name evidence="3" type="ORF">ATN84_12975</name>
</gene>
<dbReference type="RefSeq" id="WP_068882505.1">
    <property type="nucleotide sequence ID" value="NZ_LNTU01000023.1"/>
</dbReference>
<organism evidence="3 4">
    <name type="scientific">Paramesorhizobium deserti</name>
    <dbReference type="NCBI Taxonomy" id="1494590"/>
    <lineage>
        <taxon>Bacteria</taxon>
        <taxon>Pseudomonadati</taxon>
        <taxon>Pseudomonadota</taxon>
        <taxon>Alphaproteobacteria</taxon>
        <taxon>Hyphomicrobiales</taxon>
        <taxon>Phyllobacteriaceae</taxon>
        <taxon>Paramesorhizobium</taxon>
    </lineage>
</organism>
<feature type="signal peptide" evidence="1">
    <location>
        <begin position="1"/>
        <end position="27"/>
    </location>
</feature>
<comment type="caution">
    <text evidence="3">The sequence shown here is derived from an EMBL/GenBank/DDBJ whole genome shotgun (WGS) entry which is preliminary data.</text>
</comment>